<name>A0A397JKZ1_9GLOM</name>
<keyword evidence="2" id="KW-1185">Reference proteome</keyword>
<evidence type="ECO:0000313" key="2">
    <source>
        <dbReference type="Proteomes" id="UP000266861"/>
    </source>
</evidence>
<dbReference type="Proteomes" id="UP000266861">
    <property type="component" value="Unassembled WGS sequence"/>
</dbReference>
<comment type="caution">
    <text evidence="1">The sequence shown here is derived from an EMBL/GenBank/DDBJ whole genome shotgun (WGS) entry which is preliminary data.</text>
</comment>
<protein>
    <submittedName>
        <fullName evidence="1">Uncharacterized protein</fullName>
    </submittedName>
</protein>
<proteinExistence type="predicted"/>
<reference evidence="1 2" key="1">
    <citation type="submission" date="2018-08" db="EMBL/GenBank/DDBJ databases">
        <title>Genome and evolution of the arbuscular mycorrhizal fungus Diversispora epigaea (formerly Glomus versiforme) and its bacterial endosymbionts.</title>
        <authorList>
            <person name="Sun X."/>
            <person name="Fei Z."/>
            <person name="Harrison M."/>
        </authorList>
    </citation>
    <scope>NUCLEOTIDE SEQUENCE [LARGE SCALE GENOMIC DNA]</scope>
    <source>
        <strain evidence="1 2">IT104</strain>
    </source>
</reference>
<sequence>MLNTWIILEHWNTGQQWITLEYTGIPGYWTIWNSGQQRNAGLHHWTTIDNTALSGTLDNNTT</sequence>
<organism evidence="1 2">
    <name type="scientific">Diversispora epigaea</name>
    <dbReference type="NCBI Taxonomy" id="1348612"/>
    <lineage>
        <taxon>Eukaryota</taxon>
        <taxon>Fungi</taxon>
        <taxon>Fungi incertae sedis</taxon>
        <taxon>Mucoromycota</taxon>
        <taxon>Glomeromycotina</taxon>
        <taxon>Glomeromycetes</taxon>
        <taxon>Diversisporales</taxon>
        <taxon>Diversisporaceae</taxon>
        <taxon>Diversispora</taxon>
    </lineage>
</organism>
<dbReference type="EMBL" id="PQFF01000017">
    <property type="protein sequence ID" value="RHZ89035.1"/>
    <property type="molecule type" value="Genomic_DNA"/>
</dbReference>
<accession>A0A397JKZ1</accession>
<gene>
    <name evidence="1" type="ORF">Glove_19g69</name>
</gene>
<dbReference type="AlphaFoldDB" id="A0A397JKZ1"/>
<evidence type="ECO:0000313" key="1">
    <source>
        <dbReference type="EMBL" id="RHZ89035.1"/>
    </source>
</evidence>